<evidence type="ECO:0000256" key="5">
    <source>
        <dbReference type="ARBA" id="ARBA00022989"/>
    </source>
</evidence>
<proteinExistence type="inferred from homology"/>
<sequence>MLLPAQRSRPMGWFLFLTGLVSLAASFLLARDGYLLAAEGKTPSCDINPFFSCGNVMESWQARVFFDAPNQLMGIAGWAVIATIGVALLQGAGFQKWFWRIAGLGMLGAWVFLMWLFQQAVFVIGFLCLYCMVVWVLHTILFWVFVPWAAREGLLGAAPWLRRAGAVIAPFSWVPIVATFATIGLSIFVQFPLLFV</sequence>
<dbReference type="InterPro" id="IPR041714">
    <property type="entry name" value="VKOR_Actinobacteria"/>
</dbReference>
<comment type="similarity">
    <text evidence="2">Belongs to the VKOR family.</text>
</comment>
<organism evidence="12 13">
    <name type="scientific">Pontimonas salivibrio</name>
    <dbReference type="NCBI Taxonomy" id="1159327"/>
    <lineage>
        <taxon>Bacteria</taxon>
        <taxon>Bacillati</taxon>
        <taxon>Actinomycetota</taxon>
        <taxon>Actinomycetes</taxon>
        <taxon>Micrococcales</taxon>
        <taxon>Microbacteriaceae</taxon>
        <taxon>Pontimonas</taxon>
    </lineage>
</organism>
<feature type="transmembrane region" description="Helical" evidence="10">
    <location>
        <begin position="167"/>
        <end position="191"/>
    </location>
</feature>
<keyword evidence="7 10" id="KW-0472">Membrane</keyword>
<evidence type="ECO:0000256" key="2">
    <source>
        <dbReference type="ARBA" id="ARBA00006214"/>
    </source>
</evidence>
<dbReference type="KEGG" id="psai:C3B54_11760"/>
<protein>
    <submittedName>
        <fullName evidence="12">Vitamin K epoxide reductase</fullName>
    </submittedName>
</protein>
<dbReference type="SMART" id="SM00756">
    <property type="entry name" value="VKc"/>
    <property type="match status" value="1"/>
</dbReference>
<dbReference type="GO" id="GO:0016491">
    <property type="term" value="F:oxidoreductase activity"/>
    <property type="evidence" value="ECO:0007669"/>
    <property type="project" value="UniProtKB-KW"/>
</dbReference>
<evidence type="ECO:0000256" key="1">
    <source>
        <dbReference type="ARBA" id="ARBA00004141"/>
    </source>
</evidence>
<evidence type="ECO:0000256" key="8">
    <source>
        <dbReference type="ARBA" id="ARBA00023157"/>
    </source>
</evidence>
<evidence type="ECO:0000256" key="4">
    <source>
        <dbReference type="ARBA" id="ARBA00022719"/>
    </source>
</evidence>
<name>A0A2L2BPY8_9MICO</name>
<evidence type="ECO:0000313" key="13">
    <source>
        <dbReference type="Proteomes" id="UP000243077"/>
    </source>
</evidence>
<dbReference type="EMBL" id="CP026923">
    <property type="protein sequence ID" value="AVG23740.1"/>
    <property type="molecule type" value="Genomic_DNA"/>
</dbReference>
<evidence type="ECO:0000256" key="9">
    <source>
        <dbReference type="ARBA" id="ARBA00023284"/>
    </source>
</evidence>
<evidence type="ECO:0000313" key="12">
    <source>
        <dbReference type="EMBL" id="AVG23740.1"/>
    </source>
</evidence>
<accession>A0A2L2BPY8</accession>
<evidence type="ECO:0000256" key="3">
    <source>
        <dbReference type="ARBA" id="ARBA00022692"/>
    </source>
</evidence>
<keyword evidence="6" id="KW-0560">Oxidoreductase</keyword>
<feature type="domain" description="Vitamin K epoxide reductase" evidence="11">
    <location>
        <begin position="8"/>
        <end position="149"/>
    </location>
</feature>
<evidence type="ECO:0000256" key="6">
    <source>
        <dbReference type="ARBA" id="ARBA00023002"/>
    </source>
</evidence>
<feature type="transmembrane region" description="Helical" evidence="10">
    <location>
        <begin position="72"/>
        <end position="90"/>
    </location>
</feature>
<evidence type="ECO:0000256" key="10">
    <source>
        <dbReference type="SAM" id="Phobius"/>
    </source>
</evidence>
<dbReference type="InterPro" id="IPR038354">
    <property type="entry name" value="VKOR_sf"/>
</dbReference>
<keyword evidence="9" id="KW-0676">Redox-active center</keyword>
<evidence type="ECO:0000256" key="7">
    <source>
        <dbReference type="ARBA" id="ARBA00023136"/>
    </source>
</evidence>
<keyword evidence="8" id="KW-1015">Disulfide bond</keyword>
<keyword evidence="5 10" id="KW-1133">Transmembrane helix</keyword>
<keyword evidence="13" id="KW-1185">Reference proteome</keyword>
<gene>
    <name evidence="12" type="ORF">C3B54_11760</name>
</gene>
<dbReference type="AlphaFoldDB" id="A0A2L2BPY8"/>
<dbReference type="GO" id="GO:0048038">
    <property type="term" value="F:quinone binding"/>
    <property type="evidence" value="ECO:0007669"/>
    <property type="project" value="UniProtKB-KW"/>
</dbReference>
<feature type="transmembrane region" description="Helical" evidence="10">
    <location>
        <begin position="97"/>
        <end position="117"/>
    </location>
</feature>
<evidence type="ECO:0000259" key="11">
    <source>
        <dbReference type="SMART" id="SM00756"/>
    </source>
</evidence>
<dbReference type="GO" id="GO:0016020">
    <property type="term" value="C:membrane"/>
    <property type="evidence" value="ECO:0007669"/>
    <property type="project" value="UniProtKB-SubCell"/>
</dbReference>
<reference evidence="12 13" key="1">
    <citation type="submission" date="2018-02" db="EMBL/GenBank/DDBJ databases">
        <title>Complete genome of the streamlined marine actinobacterium Pontimonas salivibrio CL-TW6 adapted to coastal planktonic lifestype.</title>
        <authorList>
            <person name="Cho B.C."/>
            <person name="Hardies S.C."/>
            <person name="Jang G.I."/>
            <person name="Hwang C.Y."/>
        </authorList>
    </citation>
    <scope>NUCLEOTIDE SEQUENCE [LARGE SCALE GENOMIC DNA]</scope>
    <source>
        <strain evidence="12 13">CL-TW6</strain>
    </source>
</reference>
<feature type="transmembrane region" description="Helical" evidence="10">
    <location>
        <begin position="123"/>
        <end position="146"/>
    </location>
</feature>
<keyword evidence="3 10" id="KW-0812">Transmembrane</keyword>
<dbReference type="Gene3D" id="1.20.1440.130">
    <property type="entry name" value="VKOR domain"/>
    <property type="match status" value="1"/>
</dbReference>
<comment type="subcellular location">
    <subcellularLocation>
        <location evidence="1">Membrane</location>
        <topology evidence="1">Multi-pass membrane protein</topology>
    </subcellularLocation>
</comment>
<dbReference type="InterPro" id="IPR012932">
    <property type="entry name" value="VKOR"/>
</dbReference>
<dbReference type="Proteomes" id="UP000243077">
    <property type="component" value="Chromosome"/>
</dbReference>
<dbReference type="Pfam" id="PF07884">
    <property type="entry name" value="VKOR"/>
    <property type="match status" value="1"/>
</dbReference>
<dbReference type="CDD" id="cd12922">
    <property type="entry name" value="VKOR_5"/>
    <property type="match status" value="1"/>
</dbReference>
<keyword evidence="4" id="KW-0874">Quinone</keyword>